<proteinExistence type="inferred from homology"/>
<feature type="compositionally biased region" description="Polar residues" evidence="6">
    <location>
        <begin position="756"/>
        <end position="767"/>
    </location>
</feature>
<dbReference type="EMBL" id="JAFJMO010000017">
    <property type="protein sequence ID" value="KAJ8252395.1"/>
    <property type="molecule type" value="Genomic_DNA"/>
</dbReference>
<comment type="similarity">
    <text evidence="5">Belongs to the ENTREP family.</text>
</comment>
<feature type="region of interest" description="Disordered" evidence="6">
    <location>
        <begin position="94"/>
        <end position="143"/>
    </location>
</feature>
<accession>A0A9Q1HP57</accession>
<feature type="compositionally biased region" description="Polar residues" evidence="6">
    <location>
        <begin position="132"/>
        <end position="141"/>
    </location>
</feature>
<dbReference type="PANTHER" id="PTHR17615:SF6">
    <property type="entry name" value="PROTEIN ENTREP2"/>
    <property type="match status" value="1"/>
</dbReference>
<feature type="region of interest" description="Disordered" evidence="6">
    <location>
        <begin position="883"/>
        <end position="950"/>
    </location>
</feature>
<feature type="transmembrane region" description="Helical" evidence="7">
    <location>
        <begin position="345"/>
        <end position="366"/>
    </location>
</feature>
<reference evidence="8" key="1">
    <citation type="journal article" date="2023" name="Science">
        <title>Genome structures resolve the early diversification of teleost fishes.</title>
        <authorList>
            <person name="Parey E."/>
            <person name="Louis A."/>
            <person name="Montfort J."/>
            <person name="Bouchez O."/>
            <person name="Roques C."/>
            <person name="Iampietro C."/>
            <person name="Lluch J."/>
            <person name="Castinel A."/>
            <person name="Donnadieu C."/>
            <person name="Desvignes T."/>
            <person name="Floi Bucao C."/>
            <person name="Jouanno E."/>
            <person name="Wen M."/>
            <person name="Mejri S."/>
            <person name="Dirks R."/>
            <person name="Jansen H."/>
            <person name="Henkel C."/>
            <person name="Chen W.J."/>
            <person name="Zahm M."/>
            <person name="Cabau C."/>
            <person name="Klopp C."/>
            <person name="Thompson A.W."/>
            <person name="Robinson-Rechavi M."/>
            <person name="Braasch I."/>
            <person name="Lecointre G."/>
            <person name="Bobe J."/>
            <person name="Postlethwait J.H."/>
            <person name="Berthelot C."/>
            <person name="Roest Crollius H."/>
            <person name="Guiguen Y."/>
        </authorList>
    </citation>
    <scope>NUCLEOTIDE SEQUENCE</scope>
    <source>
        <strain evidence="8">Concon-B</strain>
    </source>
</reference>
<keyword evidence="2 7" id="KW-0812">Transmembrane</keyword>
<dbReference type="Proteomes" id="UP001152803">
    <property type="component" value="Unassembled WGS sequence"/>
</dbReference>
<feature type="compositionally biased region" description="Basic residues" evidence="6">
    <location>
        <begin position="715"/>
        <end position="724"/>
    </location>
</feature>
<gene>
    <name evidence="8" type="ORF">COCON_G00217070</name>
</gene>
<comment type="caution">
    <text evidence="8">The sequence shown here is derived from an EMBL/GenBank/DDBJ whole genome shotgun (WGS) entry which is preliminary data.</text>
</comment>
<keyword evidence="4 7" id="KW-0472">Membrane</keyword>
<keyword evidence="9" id="KW-1185">Reference proteome</keyword>
<dbReference type="InterPro" id="IPR007237">
    <property type="entry name" value="CD20-like"/>
</dbReference>
<dbReference type="GO" id="GO:0016020">
    <property type="term" value="C:membrane"/>
    <property type="evidence" value="ECO:0007669"/>
    <property type="project" value="UniProtKB-SubCell"/>
</dbReference>
<feature type="compositionally biased region" description="Low complexity" evidence="6">
    <location>
        <begin position="648"/>
        <end position="673"/>
    </location>
</feature>
<dbReference type="Pfam" id="PF04103">
    <property type="entry name" value="CD20"/>
    <property type="match status" value="1"/>
</dbReference>
<comment type="subcellular location">
    <subcellularLocation>
        <location evidence="1">Membrane</location>
        <topology evidence="1">Multi-pass membrane protein</topology>
    </subcellularLocation>
</comment>
<dbReference type="InterPro" id="IPR030431">
    <property type="entry name" value="ENTREP1-3"/>
</dbReference>
<feature type="compositionally biased region" description="Basic and acidic residues" evidence="6">
    <location>
        <begin position="584"/>
        <end position="602"/>
    </location>
</feature>
<feature type="compositionally biased region" description="Low complexity" evidence="6">
    <location>
        <begin position="687"/>
        <end position="714"/>
    </location>
</feature>
<evidence type="ECO:0000256" key="3">
    <source>
        <dbReference type="ARBA" id="ARBA00022989"/>
    </source>
</evidence>
<feature type="region of interest" description="Disordered" evidence="6">
    <location>
        <begin position="183"/>
        <end position="225"/>
    </location>
</feature>
<evidence type="ECO:0000256" key="2">
    <source>
        <dbReference type="ARBA" id="ARBA00022692"/>
    </source>
</evidence>
<evidence type="ECO:0000313" key="9">
    <source>
        <dbReference type="Proteomes" id="UP001152803"/>
    </source>
</evidence>
<feature type="compositionally biased region" description="Basic residues" evidence="6">
    <location>
        <begin position="183"/>
        <end position="193"/>
    </location>
</feature>
<evidence type="ECO:0000256" key="6">
    <source>
        <dbReference type="SAM" id="MobiDB-lite"/>
    </source>
</evidence>
<evidence type="ECO:0000313" key="8">
    <source>
        <dbReference type="EMBL" id="KAJ8252395.1"/>
    </source>
</evidence>
<evidence type="ECO:0000256" key="7">
    <source>
        <dbReference type="SAM" id="Phobius"/>
    </source>
</evidence>
<dbReference type="AlphaFoldDB" id="A0A9Q1HP57"/>
<evidence type="ECO:0008006" key="10">
    <source>
        <dbReference type="Google" id="ProtNLM"/>
    </source>
</evidence>
<feature type="compositionally biased region" description="Basic and acidic residues" evidence="6">
    <location>
        <begin position="37"/>
        <end position="59"/>
    </location>
</feature>
<evidence type="ECO:0000256" key="5">
    <source>
        <dbReference type="ARBA" id="ARBA00034309"/>
    </source>
</evidence>
<feature type="region of interest" description="Disordered" evidence="6">
    <location>
        <begin position="687"/>
        <end position="724"/>
    </location>
</feature>
<feature type="transmembrane region" description="Helical" evidence="7">
    <location>
        <begin position="259"/>
        <end position="279"/>
    </location>
</feature>
<feature type="compositionally biased region" description="Pro residues" evidence="6">
    <location>
        <begin position="921"/>
        <end position="930"/>
    </location>
</feature>
<feature type="region of interest" description="Disordered" evidence="6">
    <location>
        <begin position="751"/>
        <end position="772"/>
    </location>
</feature>
<evidence type="ECO:0000256" key="4">
    <source>
        <dbReference type="ARBA" id="ARBA00023136"/>
    </source>
</evidence>
<evidence type="ECO:0000256" key="1">
    <source>
        <dbReference type="ARBA" id="ARBA00004141"/>
    </source>
</evidence>
<feature type="region of interest" description="Disordered" evidence="6">
    <location>
        <begin position="37"/>
        <end position="60"/>
    </location>
</feature>
<organism evidence="8 9">
    <name type="scientific">Conger conger</name>
    <name type="common">Conger eel</name>
    <name type="synonym">Muraena conger</name>
    <dbReference type="NCBI Taxonomy" id="82655"/>
    <lineage>
        <taxon>Eukaryota</taxon>
        <taxon>Metazoa</taxon>
        <taxon>Chordata</taxon>
        <taxon>Craniata</taxon>
        <taxon>Vertebrata</taxon>
        <taxon>Euteleostomi</taxon>
        <taxon>Actinopterygii</taxon>
        <taxon>Neopterygii</taxon>
        <taxon>Teleostei</taxon>
        <taxon>Anguilliformes</taxon>
        <taxon>Congridae</taxon>
        <taxon>Conger</taxon>
    </lineage>
</organism>
<feature type="region of interest" description="Disordered" evidence="6">
    <location>
        <begin position="546"/>
        <end position="607"/>
    </location>
</feature>
<dbReference type="PANTHER" id="PTHR17615">
    <property type="entry name" value="PROTEIN FAM189A"/>
    <property type="match status" value="1"/>
</dbReference>
<feature type="region of interest" description="Disordered" evidence="6">
    <location>
        <begin position="631"/>
        <end position="673"/>
    </location>
</feature>
<keyword evidence="3 7" id="KW-1133">Transmembrane helix</keyword>
<name>A0A9Q1HP57_CONCO</name>
<dbReference type="OrthoDB" id="10036151at2759"/>
<feature type="compositionally biased region" description="Low complexity" evidence="6">
    <location>
        <begin position="206"/>
        <end position="216"/>
    </location>
</feature>
<sequence length="950" mass="101246">MFSGVELTLDLVVERSNLNLPRRPRRAITQVSAVRESRTSLDEGPGIRESENSRWESLRRTRGSVLVEAGDREAGPGDGSALLQMDRGVAVPAARGGPWGGHAVRLSPPGIGGGRNKTKRKARDEKSRSPKHGTSASSSRGNGEPGFVVCESVIYSLPLRIVCGPAAEPLALSRGRGSWRLRHGVRRARRRRRGGAEGQGTSPGRGATAGELEAQAGGQGDPLLTLRSLTGTETNAAKSPSPAVLLSGLIGVVSWKRPLSLVITFFMLLSAVCVMLNLAGSILSCQNAQLVNSLEACQLIKFDSDGVCVCCELQHQNSGCNSLGETLKLNPLRDCNTIRLRLKELLFSVCALNVISTIVCALATAMCCMQMVSTDVLQMMISAFQFMPHRSRVMNADCMTPHGTILHQTLDFDEFIPPIPPPPYYPPEYTCTPMMEAQRGLHLDFPHSPFSAIYGVPINSPGTLYPSELPPPYEAVVGQTPASQVTTSLEQQATESSLCERNTTAGLSTQASVDSASLMVSEVADLPDHSCSSEDLCSLEVQGSLHSTSDLSPFGTPRTAPTDGSCTSLEHSARFSLPHRGPAHHHDDGGHSDSSHTQDHSPDWSLENINVLGGEEPIGVSPIATPTLARTKANRTPAVSPPLPSPGPASASNSAAPAGVSAPPGGPACPSLSPRLRGHRLCFSVWSPPGSSSSSSSASQDPSTSAVSCSVPRAPRSHRPARRYRKLAEMVRSTSDPISCTSVSGSDSCGCASASNQLPEDSPQTSPEPAACSEHTAVVVSYQSPPKPSTPGSGKQKVAAKVDIRLKPRGLQGASKERPHSLADFKTYKDTKMLVAKFLEHSSCSLPLEVQQVVNSIKFVIKSDERHMEEAIFSANIIDQVMTQSPRRQRSPRKRVHEDLHLRSCGALSSPSSFLRRHPGARPPGPPEPPSTSTSDHHHSLSSVCRETIL</sequence>
<protein>
    <recommendedName>
        <fullName evidence="10">Protein FAM189A1</fullName>
    </recommendedName>
</protein>